<name>A0ABS4MDY7_9LACO</name>
<sequence>MSDTVTAVSPFKRNSDIDVLLTIVKPRPLIGLGNILILTQTPTPSASAGENSTPNKATKVAGLLMSKTDAESGAVYKEYANADAVEEDYEKDANVAKKAHTYFAQKNASDRVAVLSYPAGKLDVALKNFWYNNWTFAIFADNIFNDDVTNASNIFEVNKDHFLVLQSKNVADYESIVGQDYTIGLVHDTKEAMDAAFIGAIASKTVGSVTWKFAELEEITPDDLTVSERATIDTAHAISYISINGRGQTTEGWTLSGEYIDNLHGDIWIKSNIEAELQNLLQTNDKISYDATGISLVASVVTRVLQTAWEHGIILTDETTGKGDYTVTTTPRSAQSISDISKRHYAGLSFRYHRAGAIHTVTVNGTIQSDTITA</sequence>
<reference evidence="1 2" key="1">
    <citation type="submission" date="2021-03" db="EMBL/GenBank/DDBJ databases">
        <title>Genomic Encyclopedia of Type Strains, Phase IV (KMG-IV): sequencing the most valuable type-strain genomes for metagenomic binning, comparative biology and taxonomic classification.</title>
        <authorList>
            <person name="Goeker M."/>
        </authorList>
    </citation>
    <scope>NUCLEOTIDE SEQUENCE [LARGE SCALE GENOMIC DNA]</scope>
    <source>
        <strain evidence="1 2">DSM 101872</strain>
    </source>
</reference>
<dbReference type="EMBL" id="JAGGLU010000005">
    <property type="protein sequence ID" value="MBP2057895.1"/>
    <property type="molecule type" value="Genomic_DNA"/>
</dbReference>
<gene>
    <name evidence="1" type="ORF">J2Z60_001070</name>
</gene>
<dbReference type="InterPro" id="IPR021808">
    <property type="entry name" value="DUF3383"/>
</dbReference>
<evidence type="ECO:0008006" key="3">
    <source>
        <dbReference type="Google" id="ProtNLM"/>
    </source>
</evidence>
<dbReference type="RefSeq" id="WP_209686640.1">
    <property type="nucleotide sequence ID" value="NZ_JAGGLU010000005.1"/>
</dbReference>
<organism evidence="1 2">
    <name type="scientific">Lactobacillus colini</name>
    <dbReference type="NCBI Taxonomy" id="1819254"/>
    <lineage>
        <taxon>Bacteria</taxon>
        <taxon>Bacillati</taxon>
        <taxon>Bacillota</taxon>
        <taxon>Bacilli</taxon>
        <taxon>Lactobacillales</taxon>
        <taxon>Lactobacillaceae</taxon>
        <taxon>Lactobacillus</taxon>
    </lineage>
</organism>
<comment type="caution">
    <text evidence="1">The sequence shown here is derived from an EMBL/GenBank/DDBJ whole genome shotgun (WGS) entry which is preliminary data.</text>
</comment>
<protein>
    <recommendedName>
        <fullName evidence="3">DUF3383 family protein</fullName>
    </recommendedName>
</protein>
<accession>A0ABS4MDY7</accession>
<evidence type="ECO:0000313" key="2">
    <source>
        <dbReference type="Proteomes" id="UP001519292"/>
    </source>
</evidence>
<keyword evidence="2" id="KW-1185">Reference proteome</keyword>
<dbReference type="Pfam" id="PF11863">
    <property type="entry name" value="DUF3383"/>
    <property type="match status" value="1"/>
</dbReference>
<evidence type="ECO:0000313" key="1">
    <source>
        <dbReference type="EMBL" id="MBP2057895.1"/>
    </source>
</evidence>
<dbReference type="Proteomes" id="UP001519292">
    <property type="component" value="Unassembled WGS sequence"/>
</dbReference>
<proteinExistence type="predicted"/>